<sequence length="74" mass="7938">MRIALPLIAALLFLAPGIAQAYVGPGLGLGAIGAILGVIFSVILAILAFFWYPIKRLFGIGKKKQEDREDDPLD</sequence>
<feature type="transmembrane region" description="Helical" evidence="1">
    <location>
        <begin position="31"/>
        <end position="54"/>
    </location>
</feature>
<dbReference type="Proteomes" id="UP001366166">
    <property type="component" value="Chromosome"/>
</dbReference>
<organism evidence="2 3">
    <name type="scientific">Desulfoferula mesophila</name>
    <dbReference type="NCBI Taxonomy" id="3058419"/>
    <lineage>
        <taxon>Bacteria</taxon>
        <taxon>Pseudomonadati</taxon>
        <taxon>Thermodesulfobacteriota</taxon>
        <taxon>Desulfarculia</taxon>
        <taxon>Desulfarculales</taxon>
        <taxon>Desulfarculaceae</taxon>
        <taxon>Desulfoferula</taxon>
    </lineage>
</organism>
<gene>
    <name evidence="2" type="ORF">FAK_10320</name>
</gene>
<protein>
    <submittedName>
        <fullName evidence="2">Uncharacterized protein</fullName>
    </submittedName>
</protein>
<keyword evidence="1" id="KW-1133">Transmembrane helix</keyword>
<keyword evidence="3" id="KW-1185">Reference proteome</keyword>
<name>A0AAU9EA21_9BACT</name>
<evidence type="ECO:0000313" key="3">
    <source>
        <dbReference type="Proteomes" id="UP001366166"/>
    </source>
</evidence>
<dbReference type="KEGG" id="dmp:FAK_10320"/>
<accession>A0AAU9EA21</accession>
<evidence type="ECO:0000313" key="2">
    <source>
        <dbReference type="EMBL" id="BEQ13966.1"/>
    </source>
</evidence>
<evidence type="ECO:0000256" key="1">
    <source>
        <dbReference type="SAM" id="Phobius"/>
    </source>
</evidence>
<keyword evidence="1" id="KW-0812">Transmembrane</keyword>
<reference evidence="3" key="1">
    <citation type="journal article" date="2023" name="Arch. Microbiol.">
        <title>Desulfoferula mesophilus gen. nov. sp. nov., a mesophilic sulfate-reducing bacterium isolated from a brackish lake sediment.</title>
        <authorList>
            <person name="Watanabe T."/>
            <person name="Yabe T."/>
            <person name="Tsuji J.M."/>
            <person name="Fukui M."/>
        </authorList>
    </citation>
    <scope>NUCLEOTIDE SEQUENCE [LARGE SCALE GENOMIC DNA]</scope>
    <source>
        <strain evidence="3">12FAK</strain>
    </source>
</reference>
<dbReference type="EMBL" id="AP028679">
    <property type="protein sequence ID" value="BEQ13966.1"/>
    <property type="molecule type" value="Genomic_DNA"/>
</dbReference>
<keyword evidence="1" id="KW-0472">Membrane</keyword>
<dbReference type="RefSeq" id="WP_338605693.1">
    <property type="nucleotide sequence ID" value="NZ_AP028679.1"/>
</dbReference>
<dbReference type="AlphaFoldDB" id="A0AAU9EA21"/>
<proteinExistence type="predicted"/>